<evidence type="ECO:0000313" key="4">
    <source>
        <dbReference type="Proteomes" id="UP000509638"/>
    </source>
</evidence>
<name>A0A7D5ISW4_9MICO</name>
<keyword evidence="2" id="KW-0472">Membrane</keyword>
<dbReference type="Proteomes" id="UP000509638">
    <property type="component" value="Chromosome"/>
</dbReference>
<feature type="compositionally biased region" description="Basic and acidic residues" evidence="1">
    <location>
        <begin position="128"/>
        <end position="144"/>
    </location>
</feature>
<evidence type="ECO:0000256" key="2">
    <source>
        <dbReference type="SAM" id="Phobius"/>
    </source>
</evidence>
<dbReference type="InterPro" id="IPR046112">
    <property type="entry name" value="DUF6049"/>
</dbReference>
<accession>A0A7D5ISW4</accession>
<feature type="region of interest" description="Disordered" evidence="1">
    <location>
        <begin position="108"/>
        <end position="146"/>
    </location>
</feature>
<proteinExistence type="predicted"/>
<dbReference type="RefSeq" id="WP_178012296.1">
    <property type="nucleotide sequence ID" value="NZ_CP058316.1"/>
</dbReference>
<feature type="transmembrane region" description="Helical" evidence="2">
    <location>
        <begin position="674"/>
        <end position="696"/>
    </location>
</feature>
<evidence type="ECO:0000313" key="3">
    <source>
        <dbReference type="EMBL" id="QLD11937.1"/>
    </source>
</evidence>
<keyword evidence="2" id="KW-1133">Transmembrane helix</keyword>
<keyword evidence="2" id="KW-0812">Transmembrane</keyword>
<protein>
    <submittedName>
        <fullName evidence="3">2-oxoglutarate dehydrogenase</fullName>
    </submittedName>
</protein>
<organism evidence="3 4">
    <name type="scientific">Microbacterium oleivorans</name>
    <dbReference type="NCBI Taxonomy" id="273677"/>
    <lineage>
        <taxon>Bacteria</taxon>
        <taxon>Bacillati</taxon>
        <taxon>Actinomycetota</taxon>
        <taxon>Actinomycetes</taxon>
        <taxon>Micrococcales</taxon>
        <taxon>Microbacteriaceae</taxon>
        <taxon>Microbacterium</taxon>
    </lineage>
</organism>
<reference evidence="3 4" key="1">
    <citation type="submission" date="2020-06" db="EMBL/GenBank/DDBJ databases">
        <authorList>
            <person name="Jo H."/>
        </authorList>
    </citation>
    <scope>NUCLEOTIDE SEQUENCE [LARGE SCALE GENOMIC DNA]</scope>
    <source>
        <strain evidence="3 4">I46</strain>
    </source>
</reference>
<sequence>MTVTPTATARARRGRRGARVVAWAAAVVIALVPLMGVDAATADTTPSPTPSPSEVGTASLTAAPTGAGLVPTGSDAVFTVTQRNETSRSLAAGPVTVALSRTPLTSQQAVDDWLRPDDTEADEPGGEEIARTDVPELAAGEERGTSVPVSAADSALADLAPGVYPIVVTGPGGQSRTLITVPRPDQPARSVAVIVPITAGPRTTGIITADELSQLTAEDGALTAALDAVTGTPAVLAVDPAITASIRVLGSSAPASATAWLTTLMGLPNERFALQFGDADLSTQVHAGLPSTLQPTTLEPYADLADFAPAAGSSSPAAVPDTAALTAVGTAATTRRQVFWPASGSAGADVVTTVSAQAAAAAESAAATEPADTPVPDTAPLVLASSDTVTGAPGAPRVTAGGAELLVYDASASTELASAAALDDAAERGTALAASTAKLVLTGDAPVVATVDRPTSTSRAALRAAVNAAYSVPGASPISLAELRGTAGAAATVADVPAAAERVAALERFLSDEDRLATFATALVEPAQLTARERTGILQLLGNAWLDDAAAWSTAVDAHEQATRDTLDAVGIANPGTINFLATSAPISVTVRNDLPWPVSVVLFADTGDPRLIVQDVTPVEAGAQQNTRVDVPVEARVGSGETALQLQLRSAAAVPIGAPETIALTVRAEWESVGVTAIIVIVVVLFAGGVVRTVLKLRRRRSPATAHGDAASQNQENIE</sequence>
<dbReference type="Pfam" id="PF19516">
    <property type="entry name" value="DUF6049"/>
    <property type="match status" value="1"/>
</dbReference>
<evidence type="ECO:0000256" key="1">
    <source>
        <dbReference type="SAM" id="MobiDB-lite"/>
    </source>
</evidence>
<dbReference type="EMBL" id="CP058316">
    <property type="protein sequence ID" value="QLD11937.1"/>
    <property type="molecule type" value="Genomic_DNA"/>
</dbReference>
<dbReference type="AlphaFoldDB" id="A0A7D5ISW4"/>
<gene>
    <name evidence="3" type="ORF">HW566_09265</name>
</gene>
<feature type="region of interest" description="Disordered" evidence="1">
    <location>
        <begin position="42"/>
        <end position="70"/>
    </location>
</feature>